<dbReference type="OrthoDB" id="2756776at2759"/>
<feature type="region of interest" description="Disordered" evidence="2">
    <location>
        <begin position="82"/>
        <end position="136"/>
    </location>
</feature>
<protein>
    <recommendedName>
        <fullName evidence="3">C2H2-type domain-containing protein</fullName>
    </recommendedName>
</protein>
<dbReference type="STRING" id="154538.A0A1M2W357"/>
<sequence length="393" mass="42741">MEDTPDLCFSNNTYDFFYPREALSQQIVPRSSHWGEPSSNSALREDVQNFERDIDATFGDSPPQTIDPALLLPMAPQHFPTYYPPTSPSTDTATVSSATSWRCSEASSPPTSPEYTPGEDSCAESHQTELSVDPSQNLSQEQLQQLVREFFGDSPVGMNTFDNGTLAFSSPQPAIAPAYSTPFVDTRHEQPLQQYPGAAVADVHGLGTGTQVNAFDSGLTGAWSVGGPSSLPIKHTPSTDPVKHAPYNQTKAARVPRKVSTKKGPKEKPIKKLPCPRPGCSRAFARSFNLHEHIAKVHDKERPWKCSEEGCPKATDPYCRKYDLDLHVKTKHSAPSPSQAQVGVTTPVGLICSVWRAIVRAAAYMASGAGVYCPRPWLTLVFQAFDGPGTPPV</sequence>
<feature type="region of interest" description="Disordered" evidence="2">
    <location>
        <begin position="250"/>
        <end position="272"/>
    </location>
</feature>
<gene>
    <name evidence="4" type="ORF">TRAPUB_9157</name>
</gene>
<dbReference type="InterPro" id="IPR013087">
    <property type="entry name" value="Znf_C2H2_type"/>
</dbReference>
<organism evidence="4 5">
    <name type="scientific">Trametes pubescens</name>
    <name type="common">White-rot fungus</name>
    <dbReference type="NCBI Taxonomy" id="154538"/>
    <lineage>
        <taxon>Eukaryota</taxon>
        <taxon>Fungi</taxon>
        <taxon>Dikarya</taxon>
        <taxon>Basidiomycota</taxon>
        <taxon>Agaricomycotina</taxon>
        <taxon>Agaricomycetes</taxon>
        <taxon>Polyporales</taxon>
        <taxon>Polyporaceae</taxon>
        <taxon>Trametes</taxon>
    </lineage>
</organism>
<feature type="compositionally biased region" description="Polar residues" evidence="2">
    <location>
        <begin position="124"/>
        <end position="134"/>
    </location>
</feature>
<keyword evidence="5" id="KW-1185">Reference proteome</keyword>
<keyword evidence="1" id="KW-0479">Metal-binding</keyword>
<dbReference type="GO" id="GO:0008270">
    <property type="term" value="F:zinc ion binding"/>
    <property type="evidence" value="ECO:0007669"/>
    <property type="project" value="UniProtKB-KW"/>
</dbReference>
<evidence type="ECO:0000256" key="2">
    <source>
        <dbReference type="SAM" id="MobiDB-lite"/>
    </source>
</evidence>
<dbReference type="PROSITE" id="PS00028">
    <property type="entry name" value="ZINC_FINGER_C2H2_1"/>
    <property type="match status" value="1"/>
</dbReference>
<dbReference type="AlphaFoldDB" id="A0A1M2W357"/>
<dbReference type="Proteomes" id="UP000184267">
    <property type="component" value="Unassembled WGS sequence"/>
</dbReference>
<proteinExistence type="predicted"/>
<name>A0A1M2W357_TRAPU</name>
<keyword evidence="1" id="KW-0862">Zinc</keyword>
<comment type="caution">
    <text evidence="4">The sequence shown here is derived from an EMBL/GenBank/DDBJ whole genome shotgun (WGS) entry which is preliminary data.</text>
</comment>
<dbReference type="OMA" id="DTRHEQP"/>
<dbReference type="SMART" id="SM00355">
    <property type="entry name" value="ZnF_C2H2"/>
    <property type="match status" value="2"/>
</dbReference>
<dbReference type="SUPFAM" id="SSF57667">
    <property type="entry name" value="beta-beta-alpha zinc fingers"/>
    <property type="match status" value="1"/>
</dbReference>
<evidence type="ECO:0000313" key="5">
    <source>
        <dbReference type="Proteomes" id="UP000184267"/>
    </source>
</evidence>
<feature type="domain" description="C2H2-type" evidence="3">
    <location>
        <begin position="273"/>
        <end position="303"/>
    </location>
</feature>
<evidence type="ECO:0000313" key="4">
    <source>
        <dbReference type="EMBL" id="OJT14297.1"/>
    </source>
</evidence>
<dbReference type="PROSITE" id="PS50157">
    <property type="entry name" value="ZINC_FINGER_C2H2_2"/>
    <property type="match status" value="1"/>
</dbReference>
<feature type="compositionally biased region" description="Basic residues" evidence="2">
    <location>
        <begin position="254"/>
        <end position="263"/>
    </location>
</feature>
<evidence type="ECO:0000256" key="1">
    <source>
        <dbReference type="PROSITE-ProRule" id="PRU00042"/>
    </source>
</evidence>
<accession>A0A1M2W357</accession>
<reference evidence="4 5" key="1">
    <citation type="submission" date="2016-10" db="EMBL/GenBank/DDBJ databases">
        <title>Genome sequence of the basidiomycete white-rot fungus Trametes pubescens.</title>
        <authorList>
            <person name="Makela M.R."/>
            <person name="Granchi Z."/>
            <person name="Peng M."/>
            <person name="De Vries R.P."/>
            <person name="Grigoriev I."/>
            <person name="Riley R."/>
            <person name="Hilden K."/>
        </authorList>
    </citation>
    <scope>NUCLEOTIDE SEQUENCE [LARGE SCALE GENOMIC DNA]</scope>
    <source>
        <strain evidence="4 5">FBCC735</strain>
    </source>
</reference>
<dbReference type="EMBL" id="MNAD01000308">
    <property type="protein sequence ID" value="OJT14297.1"/>
    <property type="molecule type" value="Genomic_DNA"/>
</dbReference>
<dbReference type="InterPro" id="IPR036236">
    <property type="entry name" value="Znf_C2H2_sf"/>
</dbReference>
<evidence type="ECO:0000259" key="3">
    <source>
        <dbReference type="PROSITE" id="PS50157"/>
    </source>
</evidence>
<dbReference type="Gene3D" id="3.30.160.60">
    <property type="entry name" value="Classic Zinc Finger"/>
    <property type="match status" value="2"/>
</dbReference>
<keyword evidence="1" id="KW-0863">Zinc-finger</keyword>
<feature type="compositionally biased region" description="Low complexity" evidence="2">
    <location>
        <begin position="88"/>
        <end position="100"/>
    </location>
</feature>